<reference evidence="7" key="1">
    <citation type="submission" date="2021-03" db="EMBL/GenBank/DDBJ databases">
        <authorList>
            <person name="Bekaert M."/>
        </authorList>
    </citation>
    <scope>NUCLEOTIDE SEQUENCE</scope>
</reference>
<keyword evidence="2" id="KW-0548">Nucleotidyltransferase</keyword>
<name>A0A8S3V6T3_MYTED</name>
<dbReference type="SUPFAM" id="SSF101898">
    <property type="entry name" value="NHL repeat"/>
    <property type="match status" value="1"/>
</dbReference>
<keyword evidence="3" id="KW-0540">Nuclease</keyword>
<dbReference type="EMBL" id="CAJPWZ010003113">
    <property type="protein sequence ID" value="CAG2252199.1"/>
    <property type="molecule type" value="Genomic_DNA"/>
</dbReference>
<protein>
    <submittedName>
        <fullName evidence="7">Uncharacterized protein</fullName>
    </submittedName>
</protein>
<dbReference type="SUPFAM" id="SSF56672">
    <property type="entry name" value="DNA/RNA polymerases"/>
    <property type="match status" value="1"/>
</dbReference>
<accession>A0A8S3V6T3</accession>
<dbReference type="SUPFAM" id="SSF50630">
    <property type="entry name" value="Acid proteases"/>
    <property type="match status" value="1"/>
</dbReference>
<feature type="region of interest" description="Disordered" evidence="5">
    <location>
        <begin position="526"/>
        <end position="547"/>
    </location>
</feature>
<keyword evidence="8" id="KW-1185">Reference proteome</keyword>
<keyword evidence="6" id="KW-0812">Transmembrane</keyword>
<keyword evidence="6" id="KW-1133">Transmembrane helix</keyword>
<dbReference type="InterPro" id="IPR021109">
    <property type="entry name" value="Peptidase_aspartic_dom_sf"/>
</dbReference>
<evidence type="ECO:0000256" key="4">
    <source>
        <dbReference type="ARBA" id="ARBA00022759"/>
    </source>
</evidence>
<evidence type="ECO:0000256" key="6">
    <source>
        <dbReference type="SAM" id="Phobius"/>
    </source>
</evidence>
<keyword evidence="1" id="KW-0808">Transferase</keyword>
<gene>
    <name evidence="7" type="ORF">MEDL_63816</name>
</gene>
<dbReference type="OrthoDB" id="6435686at2759"/>
<comment type="caution">
    <text evidence="7">The sequence shown here is derived from an EMBL/GenBank/DDBJ whole genome shotgun (WGS) entry which is preliminary data.</text>
</comment>
<evidence type="ECO:0000256" key="3">
    <source>
        <dbReference type="ARBA" id="ARBA00022722"/>
    </source>
</evidence>
<evidence type="ECO:0000256" key="5">
    <source>
        <dbReference type="SAM" id="MobiDB-lite"/>
    </source>
</evidence>
<dbReference type="InterPro" id="IPR011042">
    <property type="entry name" value="6-blade_b-propeller_TolB-like"/>
</dbReference>
<dbReference type="GO" id="GO:0016779">
    <property type="term" value="F:nucleotidyltransferase activity"/>
    <property type="evidence" value="ECO:0007669"/>
    <property type="project" value="UniProtKB-KW"/>
</dbReference>
<evidence type="ECO:0000313" key="8">
    <source>
        <dbReference type="Proteomes" id="UP000683360"/>
    </source>
</evidence>
<sequence length="883" mass="99114">MGDSNGDYTKYGTYPMDFTCVDRDNNNQYTRPGIFTPTNPGWNINQNPYIPPYSQTTPMFVSQDQGQTTPPSKIPSVSSQYSYPVMTSTPVTEQFNHLSGNSGNLAGENDSNGWKGFFLKWILGIVFISVLISGAVNMYPWHELVCWLKLNFVVISIQESPDSQPEQENPNSEYLKTNDRQDNVAVIASVKGSSRMMIDGMIEGSAITWKVDTGSRRTFITEQSYYSIMPECRPVLSRVDTQFETADGSTLNILGTAVMNISFGEFCAAFPIYVGGVKINLLGEDFISKYRCQWNFDSGSLDIYGFTAPLEQDSVNVRSSRVIAMETIDIPARHEIIVKAKLTREVYAENNSEVFGILCPDSNFMRKYGLAIGRVLVNASRSHIYSRILNPCDTDIILYKGTHIGLFVPAQKIVSDIGLMEEETVCNVREMDTDPQEIPQYMAEMYSNGRENLTESEGESFKEILLKYRDIFYDPAGEPGKTTIGMHSIKLKEEIPVKEPPRRVPLYKRQAIEDEIKKLEDKKLIENSRDPSGDPSMDPTRIGIKRPGIRNHNMHRRANICRERIISSAIKSDDSQSYYLDYLSEYTNMAQVLAVPGDVRHGFSYVGQFNHDFGRITGIAATIKGNILLCDYDKKNLILVDPLGNYLKKLNVDSEPYDIAITSQNIGYITQPKSRSVIQIDPDRMVELFKATCGNLSTTVFCVSAVQSTERDFSGKVSCFLGVKEHGFSYATGISNNQISLADLRKTGQTLGSCVVKFHTVNENSYFSCIGGQSYIMYYNSETCAYTKKIDNIATMDTPTDICSDNYGHIYVSGQGSNNIHRLEGYVKESLDEPVTTDWKVLDIPLDSQHGIKEPVALCYNQDCSKLYIVNEWGKSVLVFDVI</sequence>
<dbReference type="InterPro" id="IPR043502">
    <property type="entry name" value="DNA/RNA_pol_sf"/>
</dbReference>
<feature type="transmembrane region" description="Helical" evidence="6">
    <location>
        <begin position="121"/>
        <end position="141"/>
    </location>
</feature>
<dbReference type="InterPro" id="IPR050951">
    <property type="entry name" value="Retrovirus_Pol_polyprotein"/>
</dbReference>
<dbReference type="PANTHER" id="PTHR37984">
    <property type="entry name" value="PROTEIN CBG26694"/>
    <property type="match status" value="1"/>
</dbReference>
<dbReference type="Gene3D" id="2.40.70.10">
    <property type="entry name" value="Acid Proteases"/>
    <property type="match status" value="1"/>
</dbReference>
<keyword evidence="4" id="KW-0255">Endonuclease</keyword>
<dbReference type="Proteomes" id="UP000683360">
    <property type="component" value="Unassembled WGS sequence"/>
</dbReference>
<dbReference type="GO" id="GO:0004519">
    <property type="term" value="F:endonuclease activity"/>
    <property type="evidence" value="ECO:0007669"/>
    <property type="project" value="UniProtKB-KW"/>
</dbReference>
<dbReference type="AlphaFoldDB" id="A0A8S3V6T3"/>
<evidence type="ECO:0000256" key="2">
    <source>
        <dbReference type="ARBA" id="ARBA00022695"/>
    </source>
</evidence>
<evidence type="ECO:0000256" key="1">
    <source>
        <dbReference type="ARBA" id="ARBA00022679"/>
    </source>
</evidence>
<evidence type="ECO:0000313" key="7">
    <source>
        <dbReference type="EMBL" id="CAG2252199.1"/>
    </source>
</evidence>
<dbReference type="Gene3D" id="2.120.10.30">
    <property type="entry name" value="TolB, C-terminal domain"/>
    <property type="match status" value="1"/>
</dbReference>
<keyword evidence="6" id="KW-0472">Membrane</keyword>
<dbReference type="PANTHER" id="PTHR37984:SF5">
    <property type="entry name" value="PROTEIN NYNRIN-LIKE"/>
    <property type="match status" value="1"/>
</dbReference>
<keyword evidence="4" id="KW-0378">Hydrolase</keyword>
<organism evidence="7 8">
    <name type="scientific">Mytilus edulis</name>
    <name type="common">Blue mussel</name>
    <dbReference type="NCBI Taxonomy" id="6550"/>
    <lineage>
        <taxon>Eukaryota</taxon>
        <taxon>Metazoa</taxon>
        <taxon>Spiralia</taxon>
        <taxon>Lophotrochozoa</taxon>
        <taxon>Mollusca</taxon>
        <taxon>Bivalvia</taxon>
        <taxon>Autobranchia</taxon>
        <taxon>Pteriomorphia</taxon>
        <taxon>Mytilida</taxon>
        <taxon>Mytiloidea</taxon>
        <taxon>Mytilidae</taxon>
        <taxon>Mytilinae</taxon>
        <taxon>Mytilus</taxon>
    </lineage>
</organism>
<proteinExistence type="predicted"/>